<reference evidence="1" key="1">
    <citation type="submission" date="2021-10" db="EMBL/GenBank/DDBJ databases">
        <title>Collection of gut derived symbiotic bacterial strains cultured from healthy donors.</title>
        <authorList>
            <person name="Lin H."/>
            <person name="Littmann E."/>
            <person name="Kohout C."/>
            <person name="Pamer E.G."/>
        </authorList>
    </citation>
    <scope>NUCLEOTIDE SEQUENCE</scope>
    <source>
        <strain evidence="1">DFI.7.28A</strain>
    </source>
</reference>
<dbReference type="EMBL" id="JAJCJQ010000007">
    <property type="protein sequence ID" value="MCB6960710.1"/>
    <property type="molecule type" value="Genomic_DNA"/>
</dbReference>
<dbReference type="AlphaFoldDB" id="A0AAW4UPX7"/>
<comment type="caution">
    <text evidence="1">The sequence shown here is derived from an EMBL/GenBank/DDBJ whole genome shotgun (WGS) entry which is preliminary data.</text>
</comment>
<name>A0AAW4UPX7_9FIRM</name>
<accession>A0AAW4UPX7</accession>
<gene>
    <name evidence="1" type="ORF">LIZ82_07370</name>
</gene>
<dbReference type="RefSeq" id="WP_306783005.1">
    <property type="nucleotide sequence ID" value="NZ_JAJCJQ010000007.1"/>
</dbReference>
<organism evidence="1 2">
    <name type="scientific">Agathobacter rectalis</name>
    <dbReference type="NCBI Taxonomy" id="39491"/>
    <lineage>
        <taxon>Bacteria</taxon>
        <taxon>Bacillati</taxon>
        <taxon>Bacillota</taxon>
        <taxon>Clostridia</taxon>
        <taxon>Lachnospirales</taxon>
        <taxon>Lachnospiraceae</taxon>
        <taxon>Agathobacter</taxon>
    </lineage>
</organism>
<dbReference type="Proteomes" id="UP001197741">
    <property type="component" value="Unassembled WGS sequence"/>
</dbReference>
<evidence type="ECO:0000313" key="1">
    <source>
        <dbReference type="EMBL" id="MCB6960710.1"/>
    </source>
</evidence>
<proteinExistence type="predicted"/>
<evidence type="ECO:0000313" key="2">
    <source>
        <dbReference type="Proteomes" id="UP001197741"/>
    </source>
</evidence>
<sequence length="56" mass="6623">MLQKILRFLDYIIKGSYKAGGNKHIFTDQELYEEYNLTDEEINIIESVIKEADLKK</sequence>
<protein>
    <submittedName>
        <fullName evidence="1">Uncharacterized protein</fullName>
    </submittedName>
</protein>